<dbReference type="EMBL" id="CM046399">
    <property type="protein sequence ID" value="KAI8528445.1"/>
    <property type="molecule type" value="Genomic_DNA"/>
</dbReference>
<protein>
    <submittedName>
        <fullName evidence="1">Uncharacterized protein</fullName>
    </submittedName>
</protein>
<name>A0ACC0LID3_RHOML</name>
<keyword evidence="2" id="KW-1185">Reference proteome</keyword>
<comment type="caution">
    <text evidence="1">The sequence shown here is derived from an EMBL/GenBank/DDBJ whole genome shotgun (WGS) entry which is preliminary data.</text>
</comment>
<evidence type="ECO:0000313" key="2">
    <source>
        <dbReference type="Proteomes" id="UP001062846"/>
    </source>
</evidence>
<sequence>MEVLKLSRFKLQLQALVTEVRQLREREHFATEKLTLSNQEEFERKQSELQAELALSNELRQKLGRKVSYLENGNAMLENKQKELKGTIASLLQARESFVKVYEDSTCEMRRSIQARDRKLAILSEKINAHLSQFDTIEKEAFSVKLVLDYVQHLVMARLKRKMDELPAYEKVFVEKISDLQSKLGSSEHELRRKEKTILQLQAQLEETKISNNCQPQIEEALQLELRSLGVILQKVQKAVTQLNDEDRRTFSSVVGGQEECTPVEEKENNRLAKCWRGVKAARLLKSEDQSLEKSWVMRARSSMGQDHDSVCNPLQGNNNLDSCISEDNCTTLVHHQDSESSTTPSRNP</sequence>
<gene>
    <name evidence="1" type="ORF">RHMOL_Rhmol12G0149100</name>
</gene>
<accession>A0ACC0LID3</accession>
<dbReference type="Proteomes" id="UP001062846">
    <property type="component" value="Chromosome 12"/>
</dbReference>
<reference evidence="1" key="1">
    <citation type="submission" date="2022-02" db="EMBL/GenBank/DDBJ databases">
        <title>Plant Genome Project.</title>
        <authorList>
            <person name="Zhang R.-G."/>
        </authorList>
    </citation>
    <scope>NUCLEOTIDE SEQUENCE</scope>
    <source>
        <strain evidence="1">AT1</strain>
    </source>
</reference>
<evidence type="ECO:0000313" key="1">
    <source>
        <dbReference type="EMBL" id="KAI8528445.1"/>
    </source>
</evidence>
<organism evidence="1 2">
    <name type="scientific">Rhododendron molle</name>
    <name type="common">Chinese azalea</name>
    <name type="synonym">Azalea mollis</name>
    <dbReference type="NCBI Taxonomy" id="49168"/>
    <lineage>
        <taxon>Eukaryota</taxon>
        <taxon>Viridiplantae</taxon>
        <taxon>Streptophyta</taxon>
        <taxon>Embryophyta</taxon>
        <taxon>Tracheophyta</taxon>
        <taxon>Spermatophyta</taxon>
        <taxon>Magnoliopsida</taxon>
        <taxon>eudicotyledons</taxon>
        <taxon>Gunneridae</taxon>
        <taxon>Pentapetalae</taxon>
        <taxon>asterids</taxon>
        <taxon>Ericales</taxon>
        <taxon>Ericaceae</taxon>
        <taxon>Ericoideae</taxon>
        <taxon>Rhodoreae</taxon>
        <taxon>Rhododendron</taxon>
    </lineage>
</organism>
<proteinExistence type="predicted"/>